<evidence type="ECO:0000256" key="3">
    <source>
        <dbReference type="SAM" id="MobiDB-lite"/>
    </source>
</evidence>
<dbReference type="PANTHER" id="PTHR47926">
    <property type="entry name" value="PENTATRICOPEPTIDE REPEAT-CONTAINING PROTEIN"/>
    <property type="match status" value="1"/>
</dbReference>
<dbReference type="InterPro" id="IPR046848">
    <property type="entry name" value="E_motif"/>
</dbReference>
<dbReference type="PROSITE" id="PS51375">
    <property type="entry name" value="PPR"/>
    <property type="match status" value="7"/>
</dbReference>
<accession>A0A843U8C7</accession>
<proteinExistence type="predicted"/>
<name>A0A843U8C7_COLES</name>
<dbReference type="SMR" id="A0A843U8C7"/>
<comment type="caution">
    <text evidence="4">The sequence shown here is derived from an EMBL/GenBank/DDBJ whole genome shotgun (WGS) entry which is preliminary data.</text>
</comment>
<dbReference type="Pfam" id="PF20431">
    <property type="entry name" value="E_motif"/>
    <property type="match status" value="1"/>
</dbReference>
<dbReference type="GO" id="GO:0009451">
    <property type="term" value="P:RNA modification"/>
    <property type="evidence" value="ECO:0007669"/>
    <property type="project" value="InterPro"/>
</dbReference>
<reference evidence="4" key="1">
    <citation type="submission" date="2017-07" db="EMBL/GenBank/DDBJ databases">
        <title>Taro Niue Genome Assembly and Annotation.</title>
        <authorList>
            <person name="Atibalentja N."/>
            <person name="Keating K."/>
            <person name="Fields C.J."/>
        </authorList>
    </citation>
    <scope>NUCLEOTIDE SEQUENCE</scope>
    <source>
        <strain evidence="4">Niue_2</strain>
        <tissue evidence="4">Leaf</tissue>
    </source>
</reference>
<sequence>MQTGSLRQPIESLLPTPPPPGTTSDCIHALLLGSRSLIHAKQAHAQAAARGLLHRSLPICAALILAYSDFGDSPSSRRLFEESPLRRGTAFLWNTLVRAFTKAGLHVEAFGVYNQMARAGVRPDDRTFPFVLTACADAVDLRKGKEVHGAVVKSGFGGDVFVGNTLVSFYGACSVLSHARKVFDDMSERDVVSWNSLISLLSDNGCFFEALNSFRELTRSELAVNSVSVLSVLPACSALENEARGIHAQVIKLGLVTQITVGNALMDMYGKCGDLAASFQAFDLMAEKNDVSWNTMIGNLAHDGLCRDALGLFRDMLADGTKLNSITISSLLPALVELGLFQMAQEIHGYSIRCGWDSDIFVANSLVDMYAKWSRTEQASDVFNGIKWKNVVSWNAMIANFAQNHCELKAIDLIREMGANNESPNSVTYANVLPACARVAAVKHGKEIHARSIRVEMCSDIFVSNALIDMYAKSGCLDLARKVFEISEKDEVSYNALIVGYSRSLQCSEALSLFVEMQHVGLKYDAVSFMGVLSACANLSSIKRGKEVHALSIRKHFHDHLFVSNSLLDVYTKRGHMDAAERIFCQIQHRDVASWNSMILGYGMQGKHRMAIDLFDRMKDGNVEYDSVSYIAVLSACSHCRLVERGKMYFNQLLSQNVKQTQMHYACMVDLLGRAGFMEEAVEFIKGMPFEPGSDVWGALLGACRVHGNLELGRLAAEHLFRLKPGHSGYYILLSNMYAEAGRWKEALDIRELMKRKGVKKNPGCSWVDTGDRAHAFLVGETLEEIRADMYSLDFG</sequence>
<keyword evidence="5" id="KW-1185">Reference proteome</keyword>
<keyword evidence="1" id="KW-0677">Repeat</keyword>
<dbReference type="InterPro" id="IPR046960">
    <property type="entry name" value="PPR_At4g14850-like_plant"/>
</dbReference>
<feature type="repeat" description="PPR" evidence="2">
    <location>
        <begin position="190"/>
        <end position="224"/>
    </location>
</feature>
<dbReference type="OrthoDB" id="1880841at2759"/>
<dbReference type="Pfam" id="PF01535">
    <property type="entry name" value="PPR"/>
    <property type="match status" value="3"/>
</dbReference>
<dbReference type="Pfam" id="PF13041">
    <property type="entry name" value="PPR_2"/>
    <property type="match status" value="5"/>
</dbReference>
<dbReference type="FunFam" id="1.25.40.10:FF:000144">
    <property type="entry name" value="Pentatricopeptide repeat-containing protein, mitochondrial"/>
    <property type="match status" value="1"/>
</dbReference>
<dbReference type="FunFam" id="1.25.40.10:FF:000361">
    <property type="entry name" value="Pentatricopeptide repeat-containing protein chloroplastic"/>
    <property type="match status" value="1"/>
</dbReference>
<dbReference type="AlphaFoldDB" id="A0A843U8C7"/>
<feature type="repeat" description="PPR" evidence="2">
    <location>
        <begin position="490"/>
        <end position="524"/>
    </location>
</feature>
<feature type="region of interest" description="Disordered" evidence="3">
    <location>
        <begin position="1"/>
        <end position="21"/>
    </location>
</feature>
<feature type="repeat" description="PPR" evidence="2">
    <location>
        <begin position="89"/>
        <end position="123"/>
    </location>
</feature>
<evidence type="ECO:0000313" key="5">
    <source>
        <dbReference type="Proteomes" id="UP000652761"/>
    </source>
</evidence>
<evidence type="ECO:0000256" key="2">
    <source>
        <dbReference type="PROSITE-ProRule" id="PRU00708"/>
    </source>
</evidence>
<dbReference type="EMBL" id="NMUH01000358">
    <property type="protein sequence ID" value="MQL77623.1"/>
    <property type="molecule type" value="Genomic_DNA"/>
</dbReference>
<evidence type="ECO:0000313" key="4">
    <source>
        <dbReference type="EMBL" id="MQL77623.1"/>
    </source>
</evidence>
<dbReference type="PANTHER" id="PTHR47926:SF427">
    <property type="entry name" value="TETRATRICOPEPTIDE-LIKE HELICAL DOMAIN SUPERFAMILY"/>
    <property type="match status" value="1"/>
</dbReference>
<feature type="repeat" description="PPR" evidence="2">
    <location>
        <begin position="390"/>
        <end position="424"/>
    </location>
</feature>
<dbReference type="InterPro" id="IPR011990">
    <property type="entry name" value="TPR-like_helical_dom_sf"/>
</dbReference>
<feature type="repeat" description="PPR" evidence="2">
    <location>
        <begin position="289"/>
        <end position="323"/>
    </location>
</feature>
<dbReference type="Proteomes" id="UP000652761">
    <property type="component" value="Unassembled WGS sequence"/>
</dbReference>
<protein>
    <recommendedName>
        <fullName evidence="6">Pentatricopeptide repeat-containing protein</fullName>
    </recommendedName>
</protein>
<evidence type="ECO:0008006" key="6">
    <source>
        <dbReference type="Google" id="ProtNLM"/>
    </source>
</evidence>
<dbReference type="InterPro" id="IPR002885">
    <property type="entry name" value="PPR_rpt"/>
</dbReference>
<evidence type="ECO:0000256" key="1">
    <source>
        <dbReference type="ARBA" id="ARBA00022737"/>
    </source>
</evidence>
<feature type="repeat" description="PPR" evidence="2">
    <location>
        <begin position="727"/>
        <end position="761"/>
    </location>
</feature>
<dbReference type="FunFam" id="1.25.40.10:FF:000196">
    <property type="entry name" value="Pentatricopeptide repeat-containing protein At4g14850"/>
    <property type="match status" value="2"/>
</dbReference>
<dbReference type="FunFam" id="1.25.40.10:FF:000280">
    <property type="entry name" value="Pentatricopeptide repeat-containing protein"/>
    <property type="match status" value="1"/>
</dbReference>
<dbReference type="Gene3D" id="1.25.40.10">
    <property type="entry name" value="Tetratricopeptide repeat domain"/>
    <property type="match status" value="6"/>
</dbReference>
<dbReference type="NCBIfam" id="TIGR00756">
    <property type="entry name" value="PPR"/>
    <property type="match status" value="5"/>
</dbReference>
<dbReference type="FunFam" id="1.25.40.10:FF:000344">
    <property type="entry name" value="Pentatricopeptide repeat-containing protein"/>
    <property type="match status" value="1"/>
</dbReference>
<feature type="repeat" description="PPR" evidence="2">
    <location>
        <begin position="591"/>
        <end position="625"/>
    </location>
</feature>
<dbReference type="GO" id="GO:0003723">
    <property type="term" value="F:RNA binding"/>
    <property type="evidence" value="ECO:0007669"/>
    <property type="project" value="InterPro"/>
</dbReference>
<gene>
    <name evidence="4" type="ORF">Taro_010032</name>
</gene>
<organism evidence="4 5">
    <name type="scientific">Colocasia esculenta</name>
    <name type="common">Wild taro</name>
    <name type="synonym">Arum esculentum</name>
    <dbReference type="NCBI Taxonomy" id="4460"/>
    <lineage>
        <taxon>Eukaryota</taxon>
        <taxon>Viridiplantae</taxon>
        <taxon>Streptophyta</taxon>
        <taxon>Embryophyta</taxon>
        <taxon>Tracheophyta</taxon>
        <taxon>Spermatophyta</taxon>
        <taxon>Magnoliopsida</taxon>
        <taxon>Liliopsida</taxon>
        <taxon>Araceae</taxon>
        <taxon>Aroideae</taxon>
        <taxon>Colocasieae</taxon>
        <taxon>Colocasia</taxon>
    </lineage>
</organism>